<dbReference type="InterPro" id="IPR001909">
    <property type="entry name" value="KRAB"/>
</dbReference>
<name>A0A6B0S3I5_9CETA</name>
<comment type="caution">
    <text evidence="3">The sequence shown here is derived from an EMBL/GenBank/DDBJ whole genome shotgun (WGS) entry which is preliminary data.</text>
</comment>
<sequence length="103" mass="11832">MLLPTLTFNYLFTFLSTLPVLSTAKSYQISKSDVVFQLEQGKELWTQAAGGLQGQSPGSESLFRQQEITLMQSVYWKHTSPIRTMVRFMGEKPRQQLNDLVMR</sequence>
<feature type="signal peptide" evidence="1">
    <location>
        <begin position="1"/>
        <end position="24"/>
    </location>
</feature>
<feature type="domain" description="KRAB" evidence="2">
    <location>
        <begin position="1"/>
        <end position="57"/>
    </location>
</feature>
<reference evidence="3" key="1">
    <citation type="submission" date="2019-10" db="EMBL/GenBank/DDBJ databases">
        <title>The sequence and de novo assembly of the wild yak genome.</title>
        <authorList>
            <person name="Liu Y."/>
        </authorList>
    </citation>
    <scope>NUCLEOTIDE SEQUENCE [LARGE SCALE GENOMIC DNA]</scope>
    <source>
        <strain evidence="3">WY2019</strain>
    </source>
</reference>
<accession>A0A6B0S3I5</accession>
<dbReference type="PROSITE" id="PS50805">
    <property type="entry name" value="KRAB"/>
    <property type="match status" value="1"/>
</dbReference>
<proteinExistence type="predicted"/>
<gene>
    <name evidence="3" type="ORF">E5288_WYG021602</name>
</gene>
<dbReference type="AlphaFoldDB" id="A0A6B0S3I5"/>
<evidence type="ECO:0000256" key="1">
    <source>
        <dbReference type="SAM" id="SignalP"/>
    </source>
</evidence>
<feature type="chain" id="PRO_5025459612" description="KRAB domain-containing protein" evidence="1">
    <location>
        <begin position="25"/>
        <end position="103"/>
    </location>
</feature>
<evidence type="ECO:0000313" key="4">
    <source>
        <dbReference type="Proteomes" id="UP000322234"/>
    </source>
</evidence>
<organism evidence="3 4">
    <name type="scientific">Bos mutus</name>
    <name type="common">wild yak</name>
    <dbReference type="NCBI Taxonomy" id="72004"/>
    <lineage>
        <taxon>Eukaryota</taxon>
        <taxon>Metazoa</taxon>
        <taxon>Chordata</taxon>
        <taxon>Craniata</taxon>
        <taxon>Vertebrata</taxon>
        <taxon>Euteleostomi</taxon>
        <taxon>Mammalia</taxon>
        <taxon>Eutheria</taxon>
        <taxon>Laurasiatheria</taxon>
        <taxon>Artiodactyla</taxon>
        <taxon>Ruminantia</taxon>
        <taxon>Pecora</taxon>
        <taxon>Bovidae</taxon>
        <taxon>Bovinae</taxon>
        <taxon>Bos</taxon>
    </lineage>
</organism>
<dbReference type="Proteomes" id="UP000322234">
    <property type="component" value="Unassembled WGS sequence"/>
</dbReference>
<protein>
    <recommendedName>
        <fullName evidence="2">KRAB domain-containing protein</fullName>
    </recommendedName>
</protein>
<keyword evidence="1" id="KW-0732">Signal</keyword>
<evidence type="ECO:0000313" key="3">
    <source>
        <dbReference type="EMBL" id="MXQ94536.1"/>
    </source>
</evidence>
<keyword evidence="4" id="KW-1185">Reference proteome</keyword>
<dbReference type="GO" id="GO:0006355">
    <property type="term" value="P:regulation of DNA-templated transcription"/>
    <property type="evidence" value="ECO:0007669"/>
    <property type="project" value="InterPro"/>
</dbReference>
<dbReference type="EMBL" id="VBQZ03000114">
    <property type="protein sequence ID" value="MXQ94536.1"/>
    <property type="molecule type" value="Genomic_DNA"/>
</dbReference>
<evidence type="ECO:0000259" key="2">
    <source>
        <dbReference type="PROSITE" id="PS50805"/>
    </source>
</evidence>